<dbReference type="PANTHER" id="PTHR37984:SF5">
    <property type="entry name" value="PROTEIN NYNRIN-LIKE"/>
    <property type="match status" value="1"/>
</dbReference>
<dbReference type="GO" id="GO:0004519">
    <property type="term" value="F:endonuclease activity"/>
    <property type="evidence" value="ECO:0007669"/>
    <property type="project" value="UniProtKB-KW"/>
</dbReference>
<evidence type="ECO:0000256" key="3">
    <source>
        <dbReference type="ARBA" id="ARBA00022722"/>
    </source>
</evidence>
<organism evidence="6 7">
    <name type="scientific">Acropora cervicornis</name>
    <name type="common">Staghorn coral</name>
    <dbReference type="NCBI Taxonomy" id="6130"/>
    <lineage>
        <taxon>Eukaryota</taxon>
        <taxon>Metazoa</taxon>
        <taxon>Cnidaria</taxon>
        <taxon>Anthozoa</taxon>
        <taxon>Hexacorallia</taxon>
        <taxon>Scleractinia</taxon>
        <taxon>Astrocoeniina</taxon>
        <taxon>Acroporidae</taxon>
        <taxon>Acropora</taxon>
    </lineage>
</organism>
<dbReference type="Gene3D" id="4.10.60.10">
    <property type="entry name" value="Zinc finger, CCHC-type"/>
    <property type="match status" value="1"/>
</dbReference>
<keyword evidence="2" id="KW-0548">Nucleotidyltransferase</keyword>
<dbReference type="InterPro" id="IPR050951">
    <property type="entry name" value="Retrovirus_Pol_polyprotein"/>
</dbReference>
<evidence type="ECO:0000256" key="1">
    <source>
        <dbReference type="ARBA" id="ARBA00022679"/>
    </source>
</evidence>
<evidence type="ECO:0000256" key="4">
    <source>
        <dbReference type="ARBA" id="ARBA00022759"/>
    </source>
</evidence>
<evidence type="ECO:0008006" key="8">
    <source>
        <dbReference type="Google" id="ProtNLM"/>
    </source>
</evidence>
<reference evidence="6" key="1">
    <citation type="journal article" date="2023" name="G3 (Bethesda)">
        <title>Whole genome assembly and annotation of the endangered Caribbean coral Acropora cervicornis.</title>
        <authorList>
            <person name="Selwyn J.D."/>
            <person name="Vollmer S.V."/>
        </authorList>
    </citation>
    <scope>NUCLEOTIDE SEQUENCE</scope>
    <source>
        <strain evidence="6">K2</strain>
    </source>
</reference>
<gene>
    <name evidence="6" type="ORF">P5673_009718</name>
</gene>
<feature type="region of interest" description="Disordered" evidence="5">
    <location>
        <begin position="1"/>
        <end position="24"/>
    </location>
</feature>
<keyword evidence="1" id="KW-0808">Transferase</keyword>
<feature type="compositionally biased region" description="Polar residues" evidence="5">
    <location>
        <begin position="1"/>
        <end position="17"/>
    </location>
</feature>
<dbReference type="InterPro" id="IPR021109">
    <property type="entry name" value="Peptidase_aspartic_dom_sf"/>
</dbReference>
<reference evidence="6" key="2">
    <citation type="journal article" date="2023" name="Science">
        <title>Genomic signatures of disease resistance in endangered staghorn corals.</title>
        <authorList>
            <person name="Vollmer S.V."/>
            <person name="Selwyn J.D."/>
            <person name="Despard B.A."/>
            <person name="Roesel C.L."/>
        </authorList>
    </citation>
    <scope>NUCLEOTIDE SEQUENCE</scope>
    <source>
        <strain evidence="6">K2</strain>
    </source>
</reference>
<dbReference type="AlphaFoldDB" id="A0AAD9QRX4"/>
<keyword evidence="4" id="KW-0255">Endonuclease</keyword>
<accession>A0AAD9QRX4</accession>
<dbReference type="EMBL" id="JARQWQ010000017">
    <property type="protein sequence ID" value="KAK2566246.1"/>
    <property type="molecule type" value="Genomic_DNA"/>
</dbReference>
<feature type="region of interest" description="Disordered" evidence="5">
    <location>
        <begin position="219"/>
        <end position="299"/>
    </location>
</feature>
<keyword evidence="7" id="KW-1185">Reference proteome</keyword>
<evidence type="ECO:0000256" key="5">
    <source>
        <dbReference type="SAM" id="MobiDB-lite"/>
    </source>
</evidence>
<dbReference type="InterPro" id="IPR036875">
    <property type="entry name" value="Znf_CCHC_sf"/>
</dbReference>
<keyword evidence="4" id="KW-0378">Hydrolase</keyword>
<sequence>MTESVASGSQSAEVQGGSSTSSSSPMVSYFGRMDAFDPKVEEWSTYVERLEMFFVVNNVPNDNKAASLLTLIGGRMYALLKSLTTPTKPTELSFKEIVEIMGRHLTPKPIVIAERYKFHKYHQQEDEALRDRLVCDITSQTIRRKLLGEADLTLKKAVDIAVGMELTDKEITQISAVQQVHKVQLQECFRCGKHNHSPDKCFHKLLECHICKRKGHISPKCPQKISSKPPASSKPKQAEAKQNKSFKKKKKSSRIKFIDTQGSSSGSEVPEDESNSRIKFVGTQASSSESEVPEDEDFSLRDEFPSEWPMFAISSPSRRKADEILVPVKINGISFKMKLDTRASVTVIPEEMWEKELGSVPLVESSVTLKSYSGHAIPVVGETTVHVQY</sequence>
<dbReference type="GO" id="GO:0003676">
    <property type="term" value="F:nucleic acid binding"/>
    <property type="evidence" value="ECO:0007669"/>
    <property type="project" value="InterPro"/>
</dbReference>
<evidence type="ECO:0000313" key="7">
    <source>
        <dbReference type="Proteomes" id="UP001249851"/>
    </source>
</evidence>
<protein>
    <recommendedName>
        <fullName evidence="8">CCHC-type domain-containing protein</fullName>
    </recommendedName>
</protein>
<dbReference type="GO" id="GO:0016779">
    <property type="term" value="F:nucleotidyltransferase activity"/>
    <property type="evidence" value="ECO:0007669"/>
    <property type="project" value="UniProtKB-KW"/>
</dbReference>
<name>A0AAD9QRX4_ACRCE</name>
<feature type="compositionally biased region" description="Basic residues" evidence="5">
    <location>
        <begin position="244"/>
        <end position="254"/>
    </location>
</feature>
<dbReference type="Gene3D" id="2.40.70.10">
    <property type="entry name" value="Acid Proteases"/>
    <property type="match status" value="1"/>
</dbReference>
<keyword evidence="3" id="KW-0540">Nuclease</keyword>
<dbReference type="GO" id="GO:0008270">
    <property type="term" value="F:zinc ion binding"/>
    <property type="evidence" value="ECO:0007669"/>
    <property type="project" value="InterPro"/>
</dbReference>
<dbReference type="SUPFAM" id="SSF57756">
    <property type="entry name" value="Retrovirus zinc finger-like domains"/>
    <property type="match status" value="1"/>
</dbReference>
<comment type="caution">
    <text evidence="6">The sequence shown here is derived from an EMBL/GenBank/DDBJ whole genome shotgun (WGS) entry which is preliminary data.</text>
</comment>
<feature type="compositionally biased region" description="Low complexity" evidence="5">
    <location>
        <begin position="222"/>
        <end position="235"/>
    </location>
</feature>
<dbReference type="SUPFAM" id="SSF50630">
    <property type="entry name" value="Acid proteases"/>
    <property type="match status" value="1"/>
</dbReference>
<dbReference type="PANTHER" id="PTHR37984">
    <property type="entry name" value="PROTEIN CBG26694"/>
    <property type="match status" value="1"/>
</dbReference>
<evidence type="ECO:0000256" key="2">
    <source>
        <dbReference type="ARBA" id="ARBA00022695"/>
    </source>
</evidence>
<dbReference type="Proteomes" id="UP001249851">
    <property type="component" value="Unassembled WGS sequence"/>
</dbReference>
<proteinExistence type="predicted"/>
<evidence type="ECO:0000313" key="6">
    <source>
        <dbReference type="EMBL" id="KAK2566246.1"/>
    </source>
</evidence>